<dbReference type="InterPro" id="IPR036397">
    <property type="entry name" value="RNaseH_sf"/>
</dbReference>
<evidence type="ECO:0000256" key="1">
    <source>
        <dbReference type="ARBA" id="ARBA00000077"/>
    </source>
</evidence>
<dbReference type="GO" id="GO:0043137">
    <property type="term" value="P:DNA replication, removal of RNA primer"/>
    <property type="evidence" value="ECO:0007669"/>
    <property type="project" value="TreeGrafter"/>
</dbReference>
<dbReference type="CDD" id="cd13934">
    <property type="entry name" value="RNase_H_Dikarya_like"/>
    <property type="match status" value="1"/>
</dbReference>
<dbReference type="Pfam" id="PF00075">
    <property type="entry name" value="RNase_H"/>
    <property type="match status" value="1"/>
</dbReference>
<reference evidence="9 10" key="1">
    <citation type="journal article" date="2016" name="Nat. Commun.">
        <title>Ectomycorrhizal ecology is imprinted in the genome of the dominant symbiotic fungus Cenococcum geophilum.</title>
        <authorList>
            <consortium name="DOE Joint Genome Institute"/>
            <person name="Peter M."/>
            <person name="Kohler A."/>
            <person name="Ohm R.A."/>
            <person name="Kuo A."/>
            <person name="Krutzmann J."/>
            <person name="Morin E."/>
            <person name="Arend M."/>
            <person name="Barry K.W."/>
            <person name="Binder M."/>
            <person name="Choi C."/>
            <person name="Clum A."/>
            <person name="Copeland A."/>
            <person name="Grisel N."/>
            <person name="Haridas S."/>
            <person name="Kipfer T."/>
            <person name="LaButti K."/>
            <person name="Lindquist E."/>
            <person name="Lipzen A."/>
            <person name="Maire R."/>
            <person name="Meier B."/>
            <person name="Mihaltcheva S."/>
            <person name="Molinier V."/>
            <person name="Murat C."/>
            <person name="Poggeler S."/>
            <person name="Quandt C.A."/>
            <person name="Sperisen C."/>
            <person name="Tritt A."/>
            <person name="Tisserant E."/>
            <person name="Crous P.W."/>
            <person name="Henrissat B."/>
            <person name="Nehls U."/>
            <person name="Egli S."/>
            <person name="Spatafora J.W."/>
            <person name="Grigoriev I.V."/>
            <person name="Martin F.M."/>
        </authorList>
    </citation>
    <scope>NUCLEOTIDE SEQUENCE [LARGE SCALE GENOMIC DNA]</scope>
    <source>
        <strain evidence="9 10">CBS 459.81</strain>
    </source>
</reference>
<evidence type="ECO:0000256" key="2">
    <source>
        <dbReference type="ARBA" id="ARBA00005300"/>
    </source>
</evidence>
<sequence length="273" mass="30446">MDTIVVNNFPSNVDILLGGHDLELLRKMGVSIPKFPSLEPAENFTRFVPPNATDTPEMLFMPKINNCSIPAPRFTRRSNPREFLIYTDGACIENGNENASAGCAFVFRPEVPPSMIPPSTSCGHSTRTMNLHTLGACNFRLESGGPNGEIVPQTSNRAELRAIIAVLQFRLWHNEGFQRLVIATDSSYAVEGSTNWIRKWQQNGWQTSNRRPVKNRDLWEVIIKELGKCSRAGLEVQLWLIPRSLNSVADRLAKEGAALADVERWANRSGVVC</sequence>
<dbReference type="PANTHER" id="PTHR10642">
    <property type="entry name" value="RIBONUCLEASE H1"/>
    <property type="match status" value="1"/>
</dbReference>
<dbReference type="GO" id="GO:0046872">
    <property type="term" value="F:metal ion binding"/>
    <property type="evidence" value="ECO:0007669"/>
    <property type="project" value="UniProtKB-KW"/>
</dbReference>
<dbReference type="PANTHER" id="PTHR10642:SF26">
    <property type="entry name" value="RIBONUCLEASE H1"/>
    <property type="match status" value="1"/>
</dbReference>
<proteinExistence type="inferred from homology"/>
<keyword evidence="10" id="KW-1185">Reference proteome</keyword>
<dbReference type="AlphaFoldDB" id="A0A8E2E7K1"/>
<dbReference type="InterPro" id="IPR050092">
    <property type="entry name" value="RNase_H"/>
</dbReference>
<organism evidence="9 10">
    <name type="scientific">Lepidopterella palustris CBS 459.81</name>
    <dbReference type="NCBI Taxonomy" id="1314670"/>
    <lineage>
        <taxon>Eukaryota</taxon>
        <taxon>Fungi</taxon>
        <taxon>Dikarya</taxon>
        <taxon>Ascomycota</taxon>
        <taxon>Pezizomycotina</taxon>
        <taxon>Dothideomycetes</taxon>
        <taxon>Pleosporomycetidae</taxon>
        <taxon>Mytilinidiales</taxon>
        <taxon>Argynnaceae</taxon>
        <taxon>Lepidopterella</taxon>
    </lineage>
</organism>
<dbReference type="InterPro" id="IPR002156">
    <property type="entry name" value="RNaseH_domain"/>
</dbReference>
<evidence type="ECO:0000256" key="6">
    <source>
        <dbReference type="ARBA" id="ARBA00022759"/>
    </source>
</evidence>
<name>A0A8E2E7K1_9PEZI</name>
<evidence type="ECO:0000256" key="4">
    <source>
        <dbReference type="ARBA" id="ARBA00022722"/>
    </source>
</evidence>
<keyword evidence="6" id="KW-0255">Endonuclease</keyword>
<evidence type="ECO:0000313" key="10">
    <source>
        <dbReference type="Proteomes" id="UP000250266"/>
    </source>
</evidence>
<accession>A0A8E2E7K1</accession>
<comment type="similarity">
    <text evidence="2">Belongs to the RNase H family.</text>
</comment>
<dbReference type="Proteomes" id="UP000250266">
    <property type="component" value="Unassembled WGS sequence"/>
</dbReference>
<dbReference type="InterPro" id="IPR012337">
    <property type="entry name" value="RNaseH-like_sf"/>
</dbReference>
<gene>
    <name evidence="9" type="ORF">K432DRAFT_383582</name>
</gene>
<comment type="catalytic activity">
    <reaction evidence="1">
        <text>Endonucleolytic cleavage to 5'-phosphomonoester.</text>
        <dbReference type="EC" id="3.1.26.4"/>
    </reaction>
</comment>
<dbReference type="GO" id="GO:0004523">
    <property type="term" value="F:RNA-DNA hybrid ribonuclease activity"/>
    <property type="evidence" value="ECO:0007669"/>
    <property type="project" value="UniProtKB-EC"/>
</dbReference>
<dbReference type="Gene3D" id="3.30.420.10">
    <property type="entry name" value="Ribonuclease H-like superfamily/Ribonuclease H"/>
    <property type="match status" value="1"/>
</dbReference>
<evidence type="ECO:0000256" key="5">
    <source>
        <dbReference type="ARBA" id="ARBA00022723"/>
    </source>
</evidence>
<feature type="domain" description="RNase H type-1" evidence="8">
    <location>
        <begin position="79"/>
        <end position="258"/>
    </location>
</feature>
<dbReference type="OrthoDB" id="245563at2759"/>
<dbReference type="EMBL" id="KV745037">
    <property type="protein sequence ID" value="OCK78850.1"/>
    <property type="molecule type" value="Genomic_DNA"/>
</dbReference>
<dbReference type="EC" id="3.1.26.4" evidence="3"/>
<evidence type="ECO:0000256" key="7">
    <source>
        <dbReference type="ARBA" id="ARBA00022801"/>
    </source>
</evidence>
<keyword evidence="5" id="KW-0479">Metal-binding</keyword>
<evidence type="ECO:0000256" key="3">
    <source>
        <dbReference type="ARBA" id="ARBA00012180"/>
    </source>
</evidence>
<dbReference type="GO" id="GO:0003676">
    <property type="term" value="F:nucleic acid binding"/>
    <property type="evidence" value="ECO:0007669"/>
    <property type="project" value="InterPro"/>
</dbReference>
<evidence type="ECO:0000313" key="9">
    <source>
        <dbReference type="EMBL" id="OCK78850.1"/>
    </source>
</evidence>
<keyword evidence="7" id="KW-0378">Hydrolase</keyword>
<evidence type="ECO:0000259" key="8">
    <source>
        <dbReference type="PROSITE" id="PS50879"/>
    </source>
</evidence>
<dbReference type="PROSITE" id="PS50879">
    <property type="entry name" value="RNASE_H_1"/>
    <property type="match status" value="1"/>
</dbReference>
<dbReference type="SUPFAM" id="SSF53098">
    <property type="entry name" value="Ribonuclease H-like"/>
    <property type="match status" value="1"/>
</dbReference>
<keyword evidence="4" id="KW-0540">Nuclease</keyword>
<protein>
    <recommendedName>
        <fullName evidence="3">ribonuclease H</fullName>
        <ecNumber evidence="3">3.1.26.4</ecNumber>
    </recommendedName>
</protein>